<dbReference type="PANTHER" id="PTHR48212:SF1">
    <property type="entry name" value="CCHC-TYPE DOMAIN-CONTAINING PROTEIN"/>
    <property type="match status" value="1"/>
</dbReference>
<accession>M7Z9J5</accession>
<dbReference type="AlphaFoldDB" id="M7Z9J5"/>
<gene>
    <name evidence="1" type="ORF">TRIUR3_25903</name>
</gene>
<name>M7Z9J5_TRIUA</name>
<dbReference type="EMBL" id="KD247385">
    <property type="protein sequence ID" value="EMS49050.1"/>
    <property type="molecule type" value="Genomic_DNA"/>
</dbReference>
<dbReference type="OMA" id="HMEERSW"/>
<sequence length="360" mass="40934">MDLCDKKQSNQGLTREERDVLAKKEGSRRAIVQMGRLDRGVKIPSPSPIPLGPGYISFSPSLLLHPGQAGAVRTIFSIMAYYSEHQGYGFRYEDESNNYAPQQFYSPPTHIPRHQEMFPMELNGPPFGQPTIPAPVVQSHVQVHTQDDFDDIDNLTLLSLEFTWSAEDDPIRPVILEEMKKIKSGKELVEEVRKIEKNINVGCTISSLLDLSVSGISLEVCEVPTPSHPAEQDSKSTEEEIPRIEDELEYKEQDDQELEYPSEQVQDPMSISPEEVKEADVDEDEEPEIHLPIVIQERDVSGFCLCTYQYMLTRFEVTSLGIPVESEHGDEGKQWGTHMEERSWSVHEEEKGEESQCKRM</sequence>
<dbReference type="PANTHER" id="PTHR48212">
    <property type="entry name" value="CCHC-TYPE DOMAIN-CONTAINING PROTEIN"/>
    <property type="match status" value="1"/>
</dbReference>
<proteinExistence type="predicted"/>
<reference evidence="1" key="1">
    <citation type="journal article" date="2013" name="Nature">
        <title>Draft genome of the wheat A-genome progenitor Triticum urartu.</title>
        <authorList>
            <person name="Ling H.Q."/>
            <person name="Zhao S."/>
            <person name="Liu D."/>
            <person name="Wang J."/>
            <person name="Sun H."/>
            <person name="Zhang C."/>
            <person name="Fan H."/>
            <person name="Li D."/>
            <person name="Dong L."/>
            <person name="Tao Y."/>
            <person name="Gao C."/>
            <person name="Wu H."/>
            <person name="Li Y."/>
            <person name="Cui Y."/>
            <person name="Guo X."/>
            <person name="Zheng S."/>
            <person name="Wang B."/>
            <person name="Yu K."/>
            <person name="Liang Q."/>
            <person name="Yang W."/>
            <person name="Lou X."/>
            <person name="Chen J."/>
            <person name="Feng M."/>
            <person name="Jian J."/>
            <person name="Zhang X."/>
            <person name="Luo G."/>
            <person name="Jiang Y."/>
            <person name="Liu J."/>
            <person name="Wang Z."/>
            <person name="Sha Y."/>
            <person name="Zhang B."/>
            <person name="Wu H."/>
            <person name="Tang D."/>
            <person name="Shen Q."/>
            <person name="Xue P."/>
            <person name="Zou S."/>
            <person name="Wang X."/>
            <person name="Liu X."/>
            <person name="Wang F."/>
            <person name="Yang Y."/>
            <person name="An X."/>
            <person name="Dong Z."/>
            <person name="Zhang K."/>
            <person name="Zhang X."/>
            <person name="Luo M.C."/>
            <person name="Dvorak J."/>
            <person name="Tong Y."/>
            <person name="Wang J."/>
            <person name="Yang H."/>
            <person name="Li Z."/>
            <person name="Wang D."/>
            <person name="Zhang A."/>
            <person name="Wang J."/>
        </authorList>
    </citation>
    <scope>NUCLEOTIDE SEQUENCE</scope>
</reference>
<protein>
    <submittedName>
        <fullName evidence="1">Uncharacterized protein</fullName>
    </submittedName>
</protein>
<organism evidence="1">
    <name type="scientific">Triticum urartu</name>
    <name type="common">Red wild einkorn</name>
    <name type="synonym">Crithodium urartu</name>
    <dbReference type="NCBI Taxonomy" id="4572"/>
    <lineage>
        <taxon>Eukaryota</taxon>
        <taxon>Viridiplantae</taxon>
        <taxon>Streptophyta</taxon>
        <taxon>Embryophyta</taxon>
        <taxon>Tracheophyta</taxon>
        <taxon>Spermatophyta</taxon>
        <taxon>Magnoliopsida</taxon>
        <taxon>Liliopsida</taxon>
        <taxon>Poales</taxon>
        <taxon>Poaceae</taxon>
        <taxon>BOP clade</taxon>
        <taxon>Pooideae</taxon>
        <taxon>Triticodae</taxon>
        <taxon>Triticeae</taxon>
        <taxon>Triticinae</taxon>
        <taxon>Triticum</taxon>
    </lineage>
</organism>
<evidence type="ECO:0000313" key="1">
    <source>
        <dbReference type="EMBL" id="EMS49050.1"/>
    </source>
</evidence>